<comment type="caution">
    <text evidence="1">The sequence shown here is derived from an EMBL/GenBank/DDBJ whole genome shotgun (WGS) entry which is preliminary data.</text>
</comment>
<dbReference type="RefSeq" id="XP_022494369.1">
    <property type="nucleotide sequence ID" value="XM_022649646.1"/>
</dbReference>
<dbReference type="AlphaFoldDB" id="A0A178BUH9"/>
<accession>A0A178BUH9</accession>
<organism evidence="1 2">
    <name type="scientific">Fonsecaea nubica</name>
    <dbReference type="NCBI Taxonomy" id="856822"/>
    <lineage>
        <taxon>Eukaryota</taxon>
        <taxon>Fungi</taxon>
        <taxon>Dikarya</taxon>
        <taxon>Ascomycota</taxon>
        <taxon>Pezizomycotina</taxon>
        <taxon>Eurotiomycetes</taxon>
        <taxon>Chaetothyriomycetidae</taxon>
        <taxon>Chaetothyriales</taxon>
        <taxon>Herpotrichiellaceae</taxon>
        <taxon>Fonsecaea</taxon>
    </lineage>
</organism>
<dbReference type="Proteomes" id="UP000185904">
    <property type="component" value="Unassembled WGS sequence"/>
</dbReference>
<evidence type="ECO:0000313" key="2">
    <source>
        <dbReference type="Proteomes" id="UP000185904"/>
    </source>
</evidence>
<name>A0A178BUH9_9EURO</name>
<dbReference type="EMBL" id="LVCJ01000152">
    <property type="protein sequence ID" value="OAL21278.1"/>
    <property type="molecule type" value="Genomic_DNA"/>
</dbReference>
<evidence type="ECO:0000313" key="1">
    <source>
        <dbReference type="EMBL" id="OAL21278.1"/>
    </source>
</evidence>
<protein>
    <submittedName>
        <fullName evidence="1">Uncharacterized protein</fullName>
    </submittedName>
</protein>
<proteinExistence type="predicted"/>
<sequence length="179" mass="19764">MGDLLATKENRDEWFSRKHWNYDENRQEPSHQAHAPRNGGIRVTQAEDDARIGVGAVQANSNEDNPQSSTVLKVTITVSLSEGIDALWSRWSNKQRSLAPKLPALHPNPSALIPTGRTTQYQHPNAGTVENQPALSAKNPSGVYVVPLATAVEAIDWTDLVRIQEFFANLNLKYGQVGE</sequence>
<gene>
    <name evidence="1" type="ORF">AYO20_11396</name>
</gene>
<reference evidence="1 2" key="1">
    <citation type="submission" date="2016-03" db="EMBL/GenBank/DDBJ databases">
        <title>The draft genome sequence of Fonsecaea nubica causative agent of cutaneous subcutaneous infection in human host.</title>
        <authorList>
            <person name="Costa F."/>
            <person name="Sybren D.H."/>
            <person name="Raittz R.T."/>
            <person name="Weiss V.A."/>
            <person name="Leao A.C."/>
            <person name="Gomes R."/>
            <person name="De Souza E.M."/>
            <person name="Pedrosa F.O."/>
            <person name="Steffens M.B."/>
            <person name="Bombassaro A."/>
            <person name="Tadra-Sfeir M.Z."/>
            <person name="Moreno L.F."/>
            <person name="Najafzadeh M.J."/>
            <person name="Felipe M.S."/>
            <person name="Teixeira M."/>
            <person name="Sun J."/>
            <person name="Xi L."/>
            <person name="Castro M.A."/>
            <person name="Vicente V.A."/>
        </authorList>
    </citation>
    <scope>NUCLEOTIDE SEQUENCE [LARGE SCALE GENOMIC DNA]</scope>
    <source>
        <strain evidence="1 2">CBS 269.64</strain>
    </source>
</reference>
<dbReference type="GeneID" id="34594778"/>
<keyword evidence="2" id="KW-1185">Reference proteome</keyword>